<organism evidence="1 2">
    <name type="scientific">Pristionchus mayeri</name>
    <dbReference type="NCBI Taxonomy" id="1317129"/>
    <lineage>
        <taxon>Eukaryota</taxon>
        <taxon>Metazoa</taxon>
        <taxon>Ecdysozoa</taxon>
        <taxon>Nematoda</taxon>
        <taxon>Chromadorea</taxon>
        <taxon>Rhabditida</taxon>
        <taxon>Rhabditina</taxon>
        <taxon>Diplogasteromorpha</taxon>
        <taxon>Diplogasteroidea</taxon>
        <taxon>Neodiplogasteridae</taxon>
        <taxon>Pristionchus</taxon>
    </lineage>
</organism>
<dbReference type="AlphaFoldDB" id="A0AAN5D988"/>
<feature type="non-terminal residue" evidence="1">
    <location>
        <position position="118"/>
    </location>
</feature>
<reference evidence="2" key="1">
    <citation type="submission" date="2022-10" db="EMBL/GenBank/DDBJ databases">
        <title>Genome assembly of Pristionchus species.</title>
        <authorList>
            <person name="Yoshida K."/>
            <person name="Sommer R.J."/>
        </authorList>
    </citation>
    <scope>NUCLEOTIDE SEQUENCE [LARGE SCALE GENOMIC DNA]</scope>
    <source>
        <strain evidence="2">RS5460</strain>
    </source>
</reference>
<name>A0AAN5D988_9BILA</name>
<gene>
    <name evidence="1" type="ORF">PMAYCL1PPCAC_29078</name>
</gene>
<dbReference type="EMBL" id="BTRK01000006">
    <property type="protein sequence ID" value="GMR58883.1"/>
    <property type="molecule type" value="Genomic_DNA"/>
</dbReference>
<proteinExistence type="predicted"/>
<evidence type="ECO:0000313" key="2">
    <source>
        <dbReference type="Proteomes" id="UP001328107"/>
    </source>
</evidence>
<keyword evidence="2" id="KW-1185">Reference proteome</keyword>
<sequence>MDDSGGRVRVQRFFTEYYVPGMYNPRDIEEESADEIDASVVVATHVACDSQRRADHCEDEKEELAKARAHPALQTLETIIIGHSKNYNAKSIDQYIQEITSSPKKYSHSRKDRKNYIY</sequence>
<dbReference type="Proteomes" id="UP001328107">
    <property type="component" value="Unassembled WGS sequence"/>
</dbReference>
<comment type="caution">
    <text evidence="1">The sequence shown here is derived from an EMBL/GenBank/DDBJ whole genome shotgun (WGS) entry which is preliminary data.</text>
</comment>
<evidence type="ECO:0000313" key="1">
    <source>
        <dbReference type="EMBL" id="GMR58883.1"/>
    </source>
</evidence>
<accession>A0AAN5D988</accession>
<protein>
    <submittedName>
        <fullName evidence="1">Uncharacterized protein</fullName>
    </submittedName>
</protein>